<dbReference type="EMBL" id="JARJCM010000051">
    <property type="protein sequence ID" value="KAJ7035351.1"/>
    <property type="molecule type" value="Genomic_DNA"/>
</dbReference>
<reference evidence="1" key="1">
    <citation type="submission" date="2023-03" db="EMBL/GenBank/DDBJ databases">
        <title>Massive genome expansion in bonnet fungi (Mycena s.s.) driven by repeated elements and novel gene families across ecological guilds.</title>
        <authorList>
            <consortium name="Lawrence Berkeley National Laboratory"/>
            <person name="Harder C.B."/>
            <person name="Miyauchi S."/>
            <person name="Viragh M."/>
            <person name="Kuo A."/>
            <person name="Thoen E."/>
            <person name="Andreopoulos B."/>
            <person name="Lu D."/>
            <person name="Skrede I."/>
            <person name="Drula E."/>
            <person name="Henrissat B."/>
            <person name="Morin E."/>
            <person name="Kohler A."/>
            <person name="Barry K."/>
            <person name="LaButti K."/>
            <person name="Morin E."/>
            <person name="Salamov A."/>
            <person name="Lipzen A."/>
            <person name="Mereny Z."/>
            <person name="Hegedus B."/>
            <person name="Baldrian P."/>
            <person name="Stursova M."/>
            <person name="Weitz H."/>
            <person name="Taylor A."/>
            <person name="Grigoriev I.V."/>
            <person name="Nagy L.G."/>
            <person name="Martin F."/>
            <person name="Kauserud H."/>
        </authorList>
    </citation>
    <scope>NUCLEOTIDE SEQUENCE</scope>
    <source>
        <strain evidence="1">CBHHK200</strain>
    </source>
</reference>
<name>A0AAD6SYE3_9AGAR</name>
<sequence length="159" mass="17519">MYVPSGTMLSQVTLLRKMFPPDEERQGAKLIDINSQIHVLVNTVDNVICGMLPTKYRTDQSTTNNMLWHNKVTALQRQFLVYRAVHASAGGERRKHRVRLQWSGVTTLMWGVLYQPLVSGAGSTSLPSLPPPLPTISPQSCASSTTQAVSRVVMITLGS</sequence>
<evidence type="ECO:0000313" key="1">
    <source>
        <dbReference type="EMBL" id="KAJ7035351.1"/>
    </source>
</evidence>
<dbReference type="Proteomes" id="UP001218188">
    <property type="component" value="Unassembled WGS sequence"/>
</dbReference>
<protein>
    <submittedName>
        <fullName evidence="1">Uncharacterized protein</fullName>
    </submittedName>
</protein>
<dbReference type="AlphaFoldDB" id="A0AAD6SYE3"/>
<gene>
    <name evidence="1" type="ORF">C8F04DRAFT_1345221</name>
</gene>
<comment type="caution">
    <text evidence="1">The sequence shown here is derived from an EMBL/GenBank/DDBJ whole genome shotgun (WGS) entry which is preliminary data.</text>
</comment>
<keyword evidence="2" id="KW-1185">Reference proteome</keyword>
<accession>A0AAD6SYE3</accession>
<organism evidence="1 2">
    <name type="scientific">Mycena alexandri</name>
    <dbReference type="NCBI Taxonomy" id="1745969"/>
    <lineage>
        <taxon>Eukaryota</taxon>
        <taxon>Fungi</taxon>
        <taxon>Dikarya</taxon>
        <taxon>Basidiomycota</taxon>
        <taxon>Agaricomycotina</taxon>
        <taxon>Agaricomycetes</taxon>
        <taxon>Agaricomycetidae</taxon>
        <taxon>Agaricales</taxon>
        <taxon>Marasmiineae</taxon>
        <taxon>Mycenaceae</taxon>
        <taxon>Mycena</taxon>
    </lineage>
</organism>
<proteinExistence type="predicted"/>
<evidence type="ECO:0000313" key="2">
    <source>
        <dbReference type="Proteomes" id="UP001218188"/>
    </source>
</evidence>